<name>A0A543FK38_9MICO</name>
<comment type="similarity">
    <text evidence="1">Belongs to the SMP-30/CGR1 family.</text>
</comment>
<comment type="caution">
    <text evidence="5">The sequence shown here is derived from an EMBL/GenBank/DDBJ whole genome shotgun (WGS) entry which is preliminary data.</text>
</comment>
<dbReference type="EMBL" id="VFPE01000001">
    <property type="protein sequence ID" value="TQM34228.1"/>
    <property type="molecule type" value="Genomic_DNA"/>
</dbReference>
<keyword evidence="3" id="KW-0862">Zinc</keyword>
<dbReference type="InterPro" id="IPR013658">
    <property type="entry name" value="SGL"/>
</dbReference>
<feature type="binding site" evidence="3">
    <location>
        <position position="145"/>
    </location>
    <ligand>
        <name>a divalent metal cation</name>
        <dbReference type="ChEBI" id="CHEBI:60240"/>
    </ligand>
</feature>
<dbReference type="GO" id="GO:0005509">
    <property type="term" value="F:calcium ion binding"/>
    <property type="evidence" value="ECO:0007669"/>
    <property type="project" value="TreeGrafter"/>
</dbReference>
<gene>
    <name evidence="5" type="ORF">FB391_0515</name>
</gene>
<keyword evidence="3" id="KW-0479">Metal-binding</keyword>
<dbReference type="Pfam" id="PF08450">
    <property type="entry name" value="SGL"/>
    <property type="match status" value="1"/>
</dbReference>
<organism evidence="5 6">
    <name type="scientific">Microbacterium kyungheense</name>
    <dbReference type="NCBI Taxonomy" id="1263636"/>
    <lineage>
        <taxon>Bacteria</taxon>
        <taxon>Bacillati</taxon>
        <taxon>Actinomycetota</taxon>
        <taxon>Actinomycetes</taxon>
        <taxon>Micrococcales</taxon>
        <taxon>Microbacteriaceae</taxon>
        <taxon>Microbacterium</taxon>
    </lineage>
</organism>
<evidence type="ECO:0000256" key="1">
    <source>
        <dbReference type="ARBA" id="ARBA00008853"/>
    </source>
</evidence>
<dbReference type="InterPro" id="IPR005511">
    <property type="entry name" value="SMP-30"/>
</dbReference>
<dbReference type="PRINTS" id="PR01790">
    <property type="entry name" value="SMP30FAMILY"/>
</dbReference>
<dbReference type="PANTHER" id="PTHR10907:SF47">
    <property type="entry name" value="REGUCALCIN"/>
    <property type="match status" value="1"/>
</dbReference>
<dbReference type="GO" id="GO:0019853">
    <property type="term" value="P:L-ascorbic acid biosynthetic process"/>
    <property type="evidence" value="ECO:0007669"/>
    <property type="project" value="TreeGrafter"/>
</dbReference>
<dbReference type="Proteomes" id="UP000320235">
    <property type="component" value="Unassembled WGS sequence"/>
</dbReference>
<reference evidence="5 6" key="1">
    <citation type="submission" date="2019-06" db="EMBL/GenBank/DDBJ databases">
        <title>Sequencing the genomes of 1000 actinobacteria strains.</title>
        <authorList>
            <person name="Klenk H.-P."/>
        </authorList>
    </citation>
    <scope>NUCLEOTIDE SEQUENCE [LARGE SCALE GENOMIC DNA]</scope>
    <source>
        <strain evidence="5 6">DSM 105492</strain>
    </source>
</reference>
<protein>
    <submittedName>
        <fullName evidence="5">Sugar lactone lactonase YvrE</fullName>
    </submittedName>
</protein>
<comment type="cofactor">
    <cofactor evidence="3">
        <name>Zn(2+)</name>
        <dbReference type="ChEBI" id="CHEBI:29105"/>
    </cofactor>
    <text evidence="3">Binds 1 divalent metal cation per subunit.</text>
</comment>
<evidence type="ECO:0000259" key="4">
    <source>
        <dbReference type="Pfam" id="PF08450"/>
    </source>
</evidence>
<feature type="domain" description="SMP-30/Gluconolactonase/LRE-like region" evidence="4">
    <location>
        <begin position="15"/>
        <end position="255"/>
    </location>
</feature>
<dbReference type="InterPro" id="IPR011042">
    <property type="entry name" value="6-blade_b-propeller_TolB-like"/>
</dbReference>
<dbReference type="SUPFAM" id="SSF63829">
    <property type="entry name" value="Calcium-dependent phosphotriesterase"/>
    <property type="match status" value="1"/>
</dbReference>
<dbReference type="OrthoDB" id="2633250at2"/>
<sequence>MTVQVSVAVSRRAECGEGPIWNPRTNAVHWVDIVGKQMLVTDVATGATDVVDYAEMVGAAAPRADGGMVAAVASGFVGFDADGRVDRRVDILPEGIRMNDAKTDPAGRYWAGSCELGFAPGRGGLWRLDEDWQPRLVLTDLTLPNGLGWSPDGSVFYLVETQGRRILRFGFDPQSSTIISAASVLVDSADLPEGLPDGLAVDARGHLWLASYGGSAVHEFSPEGMLVRTVPVPTRQTTSCNFVGPGLDELWVTSAAAQLDPAVDPDAGSVFRVEGLGVVGLATPAFRG</sequence>
<accession>A0A543FK38</accession>
<evidence type="ECO:0000256" key="3">
    <source>
        <dbReference type="PIRSR" id="PIRSR605511-2"/>
    </source>
</evidence>
<evidence type="ECO:0000256" key="2">
    <source>
        <dbReference type="PIRSR" id="PIRSR605511-1"/>
    </source>
</evidence>
<dbReference type="RefSeq" id="WP_141892710.1">
    <property type="nucleotide sequence ID" value="NZ_BAABLH010000001.1"/>
</dbReference>
<feature type="binding site" evidence="3">
    <location>
        <position position="197"/>
    </location>
    <ligand>
        <name>a divalent metal cation</name>
        <dbReference type="ChEBI" id="CHEBI:60240"/>
    </ligand>
</feature>
<evidence type="ECO:0000313" key="6">
    <source>
        <dbReference type="Proteomes" id="UP000320235"/>
    </source>
</evidence>
<dbReference type="AlphaFoldDB" id="A0A543FK38"/>
<dbReference type="Gene3D" id="2.120.10.30">
    <property type="entry name" value="TolB, C-terminal domain"/>
    <property type="match status" value="1"/>
</dbReference>
<feature type="binding site" evidence="3">
    <location>
        <position position="17"/>
    </location>
    <ligand>
        <name>a divalent metal cation</name>
        <dbReference type="ChEBI" id="CHEBI:60240"/>
    </ligand>
</feature>
<evidence type="ECO:0000313" key="5">
    <source>
        <dbReference type="EMBL" id="TQM34228.1"/>
    </source>
</evidence>
<proteinExistence type="inferred from homology"/>
<dbReference type="PANTHER" id="PTHR10907">
    <property type="entry name" value="REGUCALCIN"/>
    <property type="match status" value="1"/>
</dbReference>
<feature type="active site" description="Proton donor/acceptor" evidence="2">
    <location>
        <position position="197"/>
    </location>
</feature>
<feature type="binding site" evidence="3">
    <location>
        <position position="97"/>
    </location>
    <ligand>
        <name>substrate</name>
    </ligand>
</feature>
<keyword evidence="6" id="KW-1185">Reference proteome</keyword>
<feature type="binding site" evidence="3">
    <location>
        <position position="99"/>
    </location>
    <ligand>
        <name>substrate</name>
    </ligand>
</feature>
<dbReference type="GO" id="GO:0004341">
    <property type="term" value="F:gluconolactonase activity"/>
    <property type="evidence" value="ECO:0007669"/>
    <property type="project" value="TreeGrafter"/>
</dbReference>